<dbReference type="PANTHER" id="PTHR12526">
    <property type="entry name" value="GLYCOSYLTRANSFERASE"/>
    <property type="match status" value="1"/>
</dbReference>
<dbReference type="Proteomes" id="UP000757604">
    <property type="component" value="Unassembled WGS sequence"/>
</dbReference>
<dbReference type="CDD" id="cd03801">
    <property type="entry name" value="GT4_PimA-like"/>
    <property type="match status" value="1"/>
</dbReference>
<proteinExistence type="predicted"/>
<sequence length="364" mass="39680">MTNRPLDVLIATPLGKGGMGGIDRIMDEVRAVARRKPDARVRVRFSTTRGQGSILLAPLHLALFLLRMTLLKVSGRIDILHINLSSHGSVRRKTVAARWARLLGIPYIIHLHGSRFRQFWDESPARRAGGIAAMFASASRIIVLGNVWKRFISEKVPGVAKRIVIVPNAAPKPVLAPVKDETGSLRILFLGKIGTRKGVPQLVEALSMLPKDGTWRAIIAGDGDVEETRQEIERLALSDYVVLPGWVGPRQVADLLSRSDVLILPSFDENLPMSVIEGMAAGLAVVATPVGAVEDIITHGKTGLLVPPGDAKAIAASISLLLQQPQMRNDLGENAERLHAAKLEIGMYFERLIEVWTETLTDNS</sequence>
<dbReference type="SUPFAM" id="SSF53756">
    <property type="entry name" value="UDP-Glycosyltransferase/glycogen phosphorylase"/>
    <property type="match status" value="1"/>
</dbReference>
<protein>
    <submittedName>
        <fullName evidence="3">Glycosyltransferase family 4 protein</fullName>
    </submittedName>
</protein>
<dbReference type="Pfam" id="PF13579">
    <property type="entry name" value="Glyco_trans_4_4"/>
    <property type="match status" value="1"/>
</dbReference>
<reference evidence="3 4" key="1">
    <citation type="journal article" date="2021" name="MBio">
        <title>Poor Competitiveness of Bradyrhizobium in Pigeon Pea Root Colonization in Indian Soils.</title>
        <authorList>
            <person name="Chalasani D."/>
            <person name="Basu A."/>
            <person name="Pullabhotla S.V.S.R.N."/>
            <person name="Jorrin B."/>
            <person name="Neal A.L."/>
            <person name="Poole P.S."/>
            <person name="Podile A.R."/>
            <person name="Tkacz A."/>
        </authorList>
    </citation>
    <scope>NUCLEOTIDE SEQUENCE [LARGE SCALE GENOMIC DNA]</scope>
    <source>
        <strain evidence="3 4">HU44</strain>
    </source>
</reference>
<gene>
    <name evidence="3" type="ORF">JNB71_13155</name>
</gene>
<accession>A0ABS7HAT2</accession>
<dbReference type="InterPro" id="IPR001296">
    <property type="entry name" value="Glyco_trans_1"/>
</dbReference>
<comment type="caution">
    <text evidence="3">The sequence shown here is derived from an EMBL/GenBank/DDBJ whole genome shotgun (WGS) entry which is preliminary data.</text>
</comment>
<dbReference type="RefSeq" id="WP_220372193.1">
    <property type="nucleotide sequence ID" value="NZ_JAEUAO010000002.1"/>
</dbReference>
<dbReference type="Gene3D" id="3.40.50.2000">
    <property type="entry name" value="Glycogen Phosphorylase B"/>
    <property type="match status" value="2"/>
</dbReference>
<keyword evidence="4" id="KW-1185">Reference proteome</keyword>
<dbReference type="Pfam" id="PF00534">
    <property type="entry name" value="Glycos_transf_1"/>
    <property type="match status" value="1"/>
</dbReference>
<evidence type="ECO:0000259" key="1">
    <source>
        <dbReference type="Pfam" id="PF00534"/>
    </source>
</evidence>
<evidence type="ECO:0000313" key="3">
    <source>
        <dbReference type="EMBL" id="MBW9064268.1"/>
    </source>
</evidence>
<feature type="domain" description="Glycosyl transferase family 1" evidence="1">
    <location>
        <begin position="183"/>
        <end position="336"/>
    </location>
</feature>
<evidence type="ECO:0000313" key="4">
    <source>
        <dbReference type="Proteomes" id="UP000757604"/>
    </source>
</evidence>
<name>A0ABS7HAT2_9HYPH</name>
<dbReference type="EMBL" id="JAEUAO010000002">
    <property type="protein sequence ID" value="MBW9064268.1"/>
    <property type="molecule type" value="Genomic_DNA"/>
</dbReference>
<evidence type="ECO:0000259" key="2">
    <source>
        <dbReference type="Pfam" id="PF13579"/>
    </source>
</evidence>
<feature type="domain" description="Glycosyltransferase subfamily 4-like N-terminal" evidence="2">
    <location>
        <begin position="34"/>
        <end position="168"/>
    </location>
</feature>
<dbReference type="PANTHER" id="PTHR12526:SF631">
    <property type="entry name" value="BLL6306 PROTEIN"/>
    <property type="match status" value="1"/>
</dbReference>
<organism evidence="3 4">
    <name type="scientific">Rhizobium herbae</name>
    <dbReference type="NCBI Taxonomy" id="508661"/>
    <lineage>
        <taxon>Bacteria</taxon>
        <taxon>Pseudomonadati</taxon>
        <taxon>Pseudomonadota</taxon>
        <taxon>Alphaproteobacteria</taxon>
        <taxon>Hyphomicrobiales</taxon>
        <taxon>Rhizobiaceae</taxon>
        <taxon>Rhizobium/Agrobacterium group</taxon>
        <taxon>Rhizobium</taxon>
    </lineage>
</organism>
<dbReference type="InterPro" id="IPR028098">
    <property type="entry name" value="Glyco_trans_4-like_N"/>
</dbReference>